<dbReference type="PANTHER" id="PTHR10098">
    <property type="entry name" value="RAPSYN-RELATED"/>
    <property type="match status" value="1"/>
</dbReference>
<sequence>MDTGWAAALDDLVRRALDQPEPPAELIAACLDRARSADPADFDTVVHCCDRMVRLAGHLSHGEDPGAVAAPVRAATDVTLAAFASTGSPALPMGFARQLSRHGMVEHGIEVLGRALALADRAPPGESPSATAQLHGLRGELLRRLGYLDAAESALVTALAALDGGDADALRLRGAVLNDLGLTRQGRHDLTGAADALIEALEIGEQVGEEPLSLAVTLDNLGVVRAALATASGPVTTADGYVNLEAAQHLHDAEEYLHRAGEIFESALPDAAEDLVISLVNRADAAAKAGELERQDELSRRAVELLETYPVARATAFAVLSMRGQALERQGRYRDVVDLLAPALPDWMDAGAQERPLEGIAALLSAAHHAGDPELAEAAGRCIAATDEELSPRRMAGAAEAAARTMMAEVMRRTELVLGYCLPAAAEGEASDWLYELLLNRKGVLAERQGSGWLRARADAGAPLERVRALRAEMARTDLEWTGEEMIAAARRRQRQAARRLGDAEVELYRHLGGHWVATLTVGEVRDHLPEHTALLDIATVRRPTGEREYLVFRVTGRDAIRYRRLGVVHEIDERLYQLGRFAAERPTPDRDLDWTARVRALMPALVAAADPLPRALAIAPTGLWGMVPPAFLRDATGVPLAERHVLTLIPSARWLVARRSAPDPPPPGPPIVLGAPDFDHQVDAAEPLIFALRVPSLPHARIEIEEVALRFGVPPVVGAAATRSRLLAAVRPRILHIATHGVFLDAIGNAAERDEPTGYRLRAVAGVAVRTENTELLDDRIERAQTVRARHRSRVRWLLRIGPAAQLSRSALLLAGFNAWLAGARTTPEVSAGIVSAGELALLDLAGTELVVLSACETGVGAVDFADGSLLGLRTAALAAGARCCLSTLWQVDDASAAALVSAFYAELATGSTPAEALRSAQLTVRRTRPEPYHWAGWVVEGG</sequence>
<proteinExistence type="predicted"/>
<organism evidence="2 3">
    <name type="scientific">Nocardia otitidiscaviarum</name>
    <dbReference type="NCBI Taxonomy" id="1823"/>
    <lineage>
        <taxon>Bacteria</taxon>
        <taxon>Bacillati</taxon>
        <taxon>Actinomycetota</taxon>
        <taxon>Actinomycetes</taxon>
        <taxon>Mycobacteriales</taxon>
        <taxon>Nocardiaceae</taxon>
        <taxon>Nocardia</taxon>
    </lineage>
</organism>
<dbReference type="EMBL" id="CP041695">
    <property type="protein sequence ID" value="QDP78643.1"/>
    <property type="molecule type" value="Genomic_DNA"/>
</dbReference>
<dbReference type="InterPro" id="IPR011990">
    <property type="entry name" value="TPR-like_helical_dom_sf"/>
</dbReference>
<reference evidence="2 3" key="1">
    <citation type="submission" date="2019-07" db="EMBL/GenBank/DDBJ databases">
        <title>Complete Genome Sequence and Methylome Analysis of Nocardia otitidis-caviarum NEB252.</title>
        <authorList>
            <person name="Fomenkov A."/>
            <person name="Anton B.P."/>
            <person name="Vincze T."/>
            <person name="Roberts R.J."/>
        </authorList>
    </citation>
    <scope>NUCLEOTIDE SEQUENCE [LARGE SCALE GENOMIC DNA]</scope>
    <source>
        <strain evidence="2 3">NEB252</strain>
    </source>
</reference>
<gene>
    <name evidence="2" type="ORF">FOH10_07700</name>
</gene>
<dbReference type="Gene3D" id="1.25.40.10">
    <property type="entry name" value="Tetratricopeptide repeat domain"/>
    <property type="match status" value="1"/>
</dbReference>
<dbReference type="KEGG" id="nod:FOH10_07700"/>
<dbReference type="RefSeq" id="WP_143980205.1">
    <property type="nucleotide sequence ID" value="NZ_CP041695.1"/>
</dbReference>
<dbReference type="GeneID" id="80332278"/>
<dbReference type="AlphaFoldDB" id="A0A516NIA6"/>
<dbReference type="Pfam" id="PF12770">
    <property type="entry name" value="CHAT"/>
    <property type="match status" value="1"/>
</dbReference>
<dbReference type="InterPro" id="IPR024983">
    <property type="entry name" value="CHAT_dom"/>
</dbReference>
<dbReference type="Proteomes" id="UP000317039">
    <property type="component" value="Chromosome"/>
</dbReference>
<evidence type="ECO:0000313" key="2">
    <source>
        <dbReference type="EMBL" id="QDP78643.1"/>
    </source>
</evidence>
<name>A0A516NIA6_9NOCA</name>
<feature type="domain" description="CHAT" evidence="1">
    <location>
        <begin position="601"/>
        <end position="941"/>
    </location>
</feature>
<accession>A0A516NIA6</accession>
<dbReference type="SUPFAM" id="SSF48452">
    <property type="entry name" value="TPR-like"/>
    <property type="match status" value="1"/>
</dbReference>
<evidence type="ECO:0000313" key="3">
    <source>
        <dbReference type="Proteomes" id="UP000317039"/>
    </source>
</evidence>
<evidence type="ECO:0000259" key="1">
    <source>
        <dbReference type="Pfam" id="PF12770"/>
    </source>
</evidence>
<protein>
    <submittedName>
        <fullName evidence="2">CHAT domain-containing protein</fullName>
    </submittedName>
</protein>